<dbReference type="AlphaFoldDB" id="A0A076NUU7"/>
<dbReference type="SUPFAM" id="SSF55120">
    <property type="entry name" value="Pseudouridine synthase"/>
    <property type="match status" value="1"/>
</dbReference>
<dbReference type="CDD" id="cd02570">
    <property type="entry name" value="PseudoU_synth_EcTruA"/>
    <property type="match status" value="1"/>
</dbReference>
<protein>
    <recommendedName>
        <fullName evidence="4">tRNA pseudouridine synthase A</fullName>
        <ecNumber evidence="4">5.4.99.12</ecNumber>
    </recommendedName>
    <alternativeName>
        <fullName evidence="4">tRNA pseudouridine(38-40) synthase</fullName>
    </alternativeName>
    <alternativeName>
        <fullName evidence="4">tRNA pseudouridylate synthase I</fullName>
    </alternativeName>
    <alternativeName>
        <fullName evidence="4">tRNA-uridine isomerase I</fullName>
    </alternativeName>
</protein>
<dbReference type="RefSeq" id="WP_038509145.1">
    <property type="nucleotide sequence ID" value="NZ_CP007627.1"/>
</dbReference>
<dbReference type="InterPro" id="IPR020097">
    <property type="entry name" value="PsdUridine_synth_TruA_a/b_dom"/>
</dbReference>
<dbReference type="GO" id="GO:0031119">
    <property type="term" value="P:tRNA pseudouridine synthesis"/>
    <property type="evidence" value="ECO:0007669"/>
    <property type="project" value="UniProtKB-UniRule"/>
</dbReference>
<evidence type="ECO:0000256" key="5">
    <source>
        <dbReference type="RuleBase" id="RU003792"/>
    </source>
</evidence>
<dbReference type="Gene3D" id="3.30.70.580">
    <property type="entry name" value="Pseudouridine synthase I, catalytic domain, N-terminal subdomain"/>
    <property type="match status" value="1"/>
</dbReference>
<dbReference type="GO" id="GO:0160147">
    <property type="term" value="F:tRNA pseudouridine(38-40) synthase activity"/>
    <property type="evidence" value="ECO:0007669"/>
    <property type="project" value="UniProtKB-EC"/>
</dbReference>
<evidence type="ECO:0000256" key="2">
    <source>
        <dbReference type="ARBA" id="ARBA00022694"/>
    </source>
</evidence>
<dbReference type="EMBL" id="CP059075">
    <property type="protein sequence ID" value="QRE03447.1"/>
    <property type="molecule type" value="Genomic_DNA"/>
</dbReference>
<evidence type="ECO:0000256" key="1">
    <source>
        <dbReference type="ARBA" id="ARBA00009375"/>
    </source>
</evidence>
<organism evidence="7 8">
    <name type="scientific">Flavobacterium psychrophilum</name>
    <dbReference type="NCBI Taxonomy" id="96345"/>
    <lineage>
        <taxon>Bacteria</taxon>
        <taxon>Pseudomonadati</taxon>
        <taxon>Bacteroidota</taxon>
        <taxon>Flavobacteriia</taxon>
        <taxon>Flavobacteriales</taxon>
        <taxon>Flavobacteriaceae</taxon>
        <taxon>Flavobacterium</taxon>
    </lineage>
</organism>
<dbReference type="PIRSF" id="PIRSF001430">
    <property type="entry name" value="tRNA_psdUrid_synth"/>
    <property type="match status" value="1"/>
</dbReference>
<feature type="binding site" evidence="4">
    <location>
        <position position="109"/>
    </location>
    <ligand>
        <name>substrate</name>
    </ligand>
</feature>
<keyword evidence="3 4" id="KW-0413">Isomerase</keyword>
<evidence type="ECO:0000256" key="4">
    <source>
        <dbReference type="HAMAP-Rule" id="MF_00171"/>
    </source>
</evidence>
<dbReference type="PANTHER" id="PTHR11142:SF0">
    <property type="entry name" value="TRNA PSEUDOURIDINE SYNTHASE-LIKE 1"/>
    <property type="match status" value="1"/>
</dbReference>
<dbReference type="FunFam" id="3.30.70.580:FF:000001">
    <property type="entry name" value="tRNA pseudouridine synthase A"/>
    <property type="match status" value="1"/>
</dbReference>
<comment type="function">
    <text evidence="4">Formation of pseudouridine at positions 38, 39 and 40 in the anticodon stem and loop of transfer RNAs.</text>
</comment>
<dbReference type="PANTHER" id="PTHR11142">
    <property type="entry name" value="PSEUDOURIDYLATE SYNTHASE"/>
    <property type="match status" value="1"/>
</dbReference>
<dbReference type="Gene3D" id="3.30.70.660">
    <property type="entry name" value="Pseudouridine synthase I, catalytic domain, C-terminal subdomain"/>
    <property type="match status" value="1"/>
</dbReference>
<comment type="caution">
    <text evidence="4">Lacks conserved residue(s) required for the propagation of feature annotation.</text>
</comment>
<dbReference type="Pfam" id="PF01416">
    <property type="entry name" value="PseudoU_synth_1"/>
    <property type="match status" value="1"/>
</dbReference>
<feature type="domain" description="Pseudouridine synthase I TruA alpha/beta" evidence="6">
    <location>
        <begin position="148"/>
        <end position="242"/>
    </location>
</feature>
<name>A0A076NUU7_FLAPS</name>
<dbReference type="InterPro" id="IPR001406">
    <property type="entry name" value="PsdUridine_synth_TruA"/>
</dbReference>
<proteinExistence type="inferred from homology"/>
<dbReference type="EC" id="5.4.99.12" evidence="4"/>
<sequence length="250" mass="28825">MRYFIEFAYNGTQYHGWQYQPNATSVQETLNKVFSTLLQEKIDIMGAGRTDAGVHAKQMYGHFDTDISIDNAKFIHKANSFLPKDIVIFNIISVHNQAHARFDATSRTYNYHISTYKNVFTNNLAWYSSKKIDVIAMNEAAKVLLKFTDFKCFSKTNTDVNTYNCKITEAFWSIEKEQLIFTITADRFLRNMVRAIVGTLINIGLHKITIENFIQIIESQNRENAGFSVPAHGLFLTNIEYPYIKKDESI</sequence>
<evidence type="ECO:0000256" key="3">
    <source>
        <dbReference type="ARBA" id="ARBA00023235"/>
    </source>
</evidence>
<dbReference type="NCBIfam" id="TIGR00071">
    <property type="entry name" value="hisT_truA"/>
    <property type="match status" value="1"/>
</dbReference>
<dbReference type="InterPro" id="IPR020094">
    <property type="entry name" value="TruA/RsuA/RluB/E/F_N"/>
</dbReference>
<evidence type="ECO:0000313" key="7">
    <source>
        <dbReference type="EMBL" id="QRE03447.1"/>
    </source>
</evidence>
<feature type="active site" description="Nucleophile" evidence="4">
    <location>
        <position position="51"/>
    </location>
</feature>
<dbReference type="KEGG" id="fpc:FPSM_01894"/>
<accession>A0A076NUU7</accession>
<comment type="catalytic activity">
    <reaction evidence="4 5">
        <text>uridine(38/39/40) in tRNA = pseudouridine(38/39/40) in tRNA</text>
        <dbReference type="Rhea" id="RHEA:22376"/>
        <dbReference type="Rhea" id="RHEA-COMP:10085"/>
        <dbReference type="Rhea" id="RHEA-COMP:10087"/>
        <dbReference type="ChEBI" id="CHEBI:65314"/>
        <dbReference type="ChEBI" id="CHEBI:65315"/>
        <dbReference type="EC" id="5.4.99.12"/>
    </reaction>
</comment>
<comment type="similarity">
    <text evidence="1 4 5">Belongs to the tRNA pseudouridine synthase TruA family.</text>
</comment>
<dbReference type="HAMAP" id="MF_00171">
    <property type="entry name" value="TruA"/>
    <property type="match status" value="1"/>
</dbReference>
<dbReference type="InterPro" id="IPR020095">
    <property type="entry name" value="PsdUridine_synth_TruA_C"/>
</dbReference>
<reference evidence="7 8" key="1">
    <citation type="submission" date="2020-07" db="EMBL/GenBank/DDBJ databases">
        <title>Genomic characterization of Flavobacterium psychrophilum strains.</title>
        <authorList>
            <person name="Castillo D."/>
            <person name="Jorgensen J."/>
            <person name="Middelboe M."/>
        </authorList>
    </citation>
    <scope>NUCLEOTIDE SEQUENCE [LARGE SCALE GENOMIC DNA]</scope>
    <source>
        <strain evidence="7 8">FPS-R7</strain>
    </source>
</reference>
<dbReference type="InterPro" id="IPR020103">
    <property type="entry name" value="PsdUridine_synth_cat_dom_sf"/>
</dbReference>
<dbReference type="Proteomes" id="UP000596329">
    <property type="component" value="Chromosome"/>
</dbReference>
<evidence type="ECO:0000259" key="6">
    <source>
        <dbReference type="Pfam" id="PF01416"/>
    </source>
</evidence>
<keyword evidence="2 4" id="KW-0819">tRNA processing</keyword>
<comment type="subunit">
    <text evidence="4">Homodimer.</text>
</comment>
<dbReference type="GO" id="GO:0003723">
    <property type="term" value="F:RNA binding"/>
    <property type="evidence" value="ECO:0007669"/>
    <property type="project" value="InterPro"/>
</dbReference>
<evidence type="ECO:0000313" key="8">
    <source>
        <dbReference type="Proteomes" id="UP000596329"/>
    </source>
</evidence>
<gene>
    <name evidence="4 7" type="primary">truA</name>
    <name evidence="7" type="ORF">H0H26_11225</name>
</gene>